<keyword evidence="6 7" id="KW-0472">Membrane</keyword>
<dbReference type="PANTHER" id="PTHR43266">
    <property type="entry name" value="MACROLIDE-EFFLUX PROTEIN"/>
    <property type="match status" value="1"/>
</dbReference>
<feature type="transmembrane region" description="Helical" evidence="7">
    <location>
        <begin position="53"/>
        <end position="75"/>
    </location>
</feature>
<dbReference type="PANTHER" id="PTHR43266:SF9">
    <property type="entry name" value="PERMEASE, MAJOR FACILITATOR SUPERFAMILY-RELATED"/>
    <property type="match status" value="1"/>
</dbReference>
<evidence type="ECO:0000259" key="8">
    <source>
        <dbReference type="PROSITE" id="PS50850"/>
    </source>
</evidence>
<evidence type="ECO:0000256" key="1">
    <source>
        <dbReference type="ARBA" id="ARBA00004651"/>
    </source>
</evidence>
<keyword evidence="2" id="KW-0813">Transport</keyword>
<proteinExistence type="predicted"/>
<dbReference type="CDD" id="cd06173">
    <property type="entry name" value="MFS_MefA_like"/>
    <property type="match status" value="1"/>
</dbReference>
<evidence type="ECO:0000313" key="10">
    <source>
        <dbReference type="Proteomes" id="UP000315636"/>
    </source>
</evidence>
<organism evidence="9 10">
    <name type="scientific">Melghirimyces algeriensis</name>
    <dbReference type="NCBI Taxonomy" id="910412"/>
    <lineage>
        <taxon>Bacteria</taxon>
        <taxon>Bacillati</taxon>
        <taxon>Bacillota</taxon>
        <taxon>Bacilli</taxon>
        <taxon>Bacillales</taxon>
        <taxon>Thermoactinomycetaceae</taxon>
        <taxon>Melghirimyces</taxon>
    </lineage>
</organism>
<name>A0A521FET6_9BACL</name>
<dbReference type="InterPro" id="IPR036259">
    <property type="entry name" value="MFS_trans_sf"/>
</dbReference>
<accession>A0A521FET6</accession>
<dbReference type="Pfam" id="PF07690">
    <property type="entry name" value="MFS_1"/>
    <property type="match status" value="1"/>
</dbReference>
<feature type="transmembrane region" description="Helical" evidence="7">
    <location>
        <begin position="295"/>
        <end position="312"/>
    </location>
</feature>
<dbReference type="InterPro" id="IPR020846">
    <property type="entry name" value="MFS_dom"/>
</dbReference>
<dbReference type="OrthoDB" id="3613552at2"/>
<feature type="transmembrane region" description="Helical" evidence="7">
    <location>
        <begin position="318"/>
        <end position="343"/>
    </location>
</feature>
<feature type="transmembrane region" description="Helical" evidence="7">
    <location>
        <begin position="269"/>
        <end position="288"/>
    </location>
</feature>
<keyword evidence="5 7" id="KW-1133">Transmembrane helix</keyword>
<evidence type="ECO:0000256" key="5">
    <source>
        <dbReference type="ARBA" id="ARBA00022989"/>
    </source>
</evidence>
<feature type="transmembrane region" description="Helical" evidence="7">
    <location>
        <begin position="355"/>
        <end position="376"/>
    </location>
</feature>
<dbReference type="InterPro" id="IPR011701">
    <property type="entry name" value="MFS"/>
</dbReference>
<dbReference type="PROSITE" id="PS50850">
    <property type="entry name" value="MFS"/>
    <property type="match status" value="1"/>
</dbReference>
<keyword evidence="10" id="KW-1185">Reference proteome</keyword>
<evidence type="ECO:0000256" key="6">
    <source>
        <dbReference type="ARBA" id="ARBA00023136"/>
    </source>
</evidence>
<dbReference type="SUPFAM" id="SSF103473">
    <property type="entry name" value="MFS general substrate transporter"/>
    <property type="match status" value="1"/>
</dbReference>
<dbReference type="RefSeq" id="WP_142506829.1">
    <property type="nucleotide sequence ID" value="NZ_FXTI01000017.1"/>
</dbReference>
<dbReference type="Proteomes" id="UP000315636">
    <property type="component" value="Unassembled WGS sequence"/>
</dbReference>
<protein>
    <submittedName>
        <fullName evidence="9">Major Facilitator Superfamily protein</fullName>
    </submittedName>
</protein>
<evidence type="ECO:0000256" key="4">
    <source>
        <dbReference type="ARBA" id="ARBA00022692"/>
    </source>
</evidence>
<dbReference type="GO" id="GO:0022857">
    <property type="term" value="F:transmembrane transporter activity"/>
    <property type="evidence" value="ECO:0007669"/>
    <property type="project" value="InterPro"/>
</dbReference>
<reference evidence="9 10" key="1">
    <citation type="submission" date="2017-05" db="EMBL/GenBank/DDBJ databases">
        <authorList>
            <person name="Varghese N."/>
            <person name="Submissions S."/>
        </authorList>
    </citation>
    <scope>NUCLEOTIDE SEQUENCE [LARGE SCALE GENOMIC DNA]</scope>
    <source>
        <strain evidence="9 10">DSM 45474</strain>
    </source>
</reference>
<keyword evidence="4 7" id="KW-0812">Transmembrane</keyword>
<dbReference type="AlphaFoldDB" id="A0A521FET6"/>
<feature type="transmembrane region" description="Helical" evidence="7">
    <location>
        <begin position="227"/>
        <end position="249"/>
    </location>
</feature>
<feature type="transmembrane region" description="Helical" evidence="7">
    <location>
        <begin position="22"/>
        <end position="41"/>
    </location>
</feature>
<evidence type="ECO:0000313" key="9">
    <source>
        <dbReference type="EMBL" id="SMO94615.1"/>
    </source>
</evidence>
<sequence length="413" mass="45516">MNVEKTNVVDQSQQPLMRNRKFLYLWLASMVSSMTVSMYLLAEEWYVVQALDLRASLGIVMMVTSIPRVLFMALGGVVADRMSRSRIMFVSEFSRGLLIAAMIGLLVIGNLDIVWLTLFALFFGVLDAFFWPASQSLLPSIVSKDQLMRANSVMQTTQQVSFLLGPVISGFVIANLSYEGVFGLCAILLLTGSLFVIKVKDQPEQSDEQGESIWIEMMGGFHYVKQTSYLMILLFAAAIVNFLFSGPIMLGIPLMVKEMLHQGAVELSFLQSSFAGGALLGSVMIGVINFRRKRGLLVVGALCTFGIWLGLLSQVSQLWQGILLLLVSGICSSMTNLPLISLVQENSDPAKIGRVMSLISMTSMGLLPLSFGFYSLILSLHIPLTIIWLYSGLLLLAVSGFFFLKSKPVRILD</sequence>
<feature type="domain" description="Major facilitator superfamily (MFS) profile" evidence="8">
    <location>
        <begin position="21"/>
        <end position="409"/>
    </location>
</feature>
<evidence type="ECO:0000256" key="2">
    <source>
        <dbReference type="ARBA" id="ARBA00022448"/>
    </source>
</evidence>
<dbReference type="EMBL" id="FXTI01000017">
    <property type="protein sequence ID" value="SMO94615.1"/>
    <property type="molecule type" value="Genomic_DNA"/>
</dbReference>
<dbReference type="Gene3D" id="1.20.1250.20">
    <property type="entry name" value="MFS general substrate transporter like domains"/>
    <property type="match status" value="2"/>
</dbReference>
<dbReference type="GO" id="GO:0005886">
    <property type="term" value="C:plasma membrane"/>
    <property type="evidence" value="ECO:0007669"/>
    <property type="project" value="UniProtKB-SubCell"/>
</dbReference>
<evidence type="ECO:0000256" key="7">
    <source>
        <dbReference type="SAM" id="Phobius"/>
    </source>
</evidence>
<gene>
    <name evidence="9" type="ORF">SAMN06264849_11762</name>
</gene>
<feature type="transmembrane region" description="Helical" evidence="7">
    <location>
        <begin position="382"/>
        <end position="404"/>
    </location>
</feature>
<keyword evidence="3" id="KW-1003">Cell membrane</keyword>
<comment type="subcellular location">
    <subcellularLocation>
        <location evidence="1">Cell membrane</location>
        <topology evidence="1">Multi-pass membrane protein</topology>
    </subcellularLocation>
</comment>
<evidence type="ECO:0000256" key="3">
    <source>
        <dbReference type="ARBA" id="ARBA00022475"/>
    </source>
</evidence>